<dbReference type="Proteomes" id="UP000290545">
    <property type="component" value="Unassembled WGS sequence"/>
</dbReference>
<dbReference type="PANTHER" id="PTHR30023">
    <property type="entry name" value="D-ALANYL-D-ALANINE CARBOXYPEPTIDASE"/>
    <property type="match status" value="1"/>
</dbReference>
<dbReference type="InterPro" id="IPR000667">
    <property type="entry name" value="Peptidase_S13"/>
</dbReference>
<evidence type="ECO:0000256" key="1">
    <source>
        <dbReference type="ARBA" id="ARBA00006096"/>
    </source>
</evidence>
<reference evidence="4 5" key="1">
    <citation type="submission" date="2019-01" db="EMBL/GenBank/DDBJ databases">
        <title>Filimonas sp. strain TTM-71.</title>
        <authorList>
            <person name="Chen W.-M."/>
        </authorList>
    </citation>
    <scope>NUCLEOTIDE SEQUENCE [LARGE SCALE GENOMIC DNA]</scope>
    <source>
        <strain evidence="4 5">TTM-71</strain>
    </source>
</reference>
<comment type="caution">
    <text evidence="4">The sequence shown here is derived from an EMBL/GenBank/DDBJ whole genome shotgun (WGS) entry which is preliminary data.</text>
</comment>
<accession>A0A4Q1DCF3</accession>
<comment type="similarity">
    <text evidence="1">Belongs to the peptidase S13 family.</text>
</comment>
<keyword evidence="5" id="KW-1185">Reference proteome</keyword>
<keyword evidence="4" id="KW-0121">Carboxypeptidase</keyword>
<dbReference type="EMBL" id="SDHZ01000001">
    <property type="protein sequence ID" value="RXK87194.1"/>
    <property type="molecule type" value="Genomic_DNA"/>
</dbReference>
<dbReference type="NCBIfam" id="TIGR00666">
    <property type="entry name" value="PBP4"/>
    <property type="match status" value="1"/>
</dbReference>
<name>A0A4Q1DCF3_9BACT</name>
<keyword evidence="3" id="KW-0732">Signal</keyword>
<dbReference type="AlphaFoldDB" id="A0A4Q1DCF3"/>
<keyword evidence="4" id="KW-0645">Protease</keyword>
<dbReference type="PANTHER" id="PTHR30023:SF0">
    <property type="entry name" value="PENICILLIN-SENSITIVE CARBOXYPEPTIDASE A"/>
    <property type="match status" value="1"/>
</dbReference>
<dbReference type="GO" id="GO:0006508">
    <property type="term" value="P:proteolysis"/>
    <property type="evidence" value="ECO:0007669"/>
    <property type="project" value="InterPro"/>
</dbReference>
<sequence length="469" mass="50903">MIKRTLFFIAAICSGLSICAQDVESRLNKAVQQLLNDVQMKHAILGFYVVNGNTGKAVCNNNGGVGLAPASSQKVITSAAAMELLGESFRYSTLLGYNGSIDNNVLNGNLVLSGQGDPTFGSSRYPSNNAASVVKRITQALEKNGITDIEGNLVLDNSAFSYQPLPGGWIWDDIGNYYGAGSWALNWNENAYDLLLKPGSREGDAVTITGTRPDLQVARINSLLKTGKPGSGDNGYIYLPPYTMMGFAEGTIPPGGVFSISGALPNPAYQVGWEVQKALEQRKIKLAGQAEILTALDQPVAKQVYTTVLDTLYSPSLDSIVYWFLHKSINLYGEALLKTLALQQGKQGSTDNGLTVLRNFWKDNGIETSALKVQDGSGLSPQNRVTPEAMVQVLQYARTRPWFNSYYKAFPLYNDMKMKSGTIGGSKAFTGYHTAKDGTPYTFAIIINGYDGSPSTLVQKMYRVLNELR</sequence>
<dbReference type="PRINTS" id="PR00922">
    <property type="entry name" value="DADACBPTASE3"/>
</dbReference>
<protein>
    <submittedName>
        <fullName evidence="4">D-alanyl-D-alanine carboxypeptidase/D-alanyl-D-alanine-endopeptidase</fullName>
        <ecNumber evidence="4">3.4.16.4</ecNumber>
    </submittedName>
</protein>
<evidence type="ECO:0000256" key="2">
    <source>
        <dbReference type="ARBA" id="ARBA00022801"/>
    </source>
</evidence>
<evidence type="ECO:0000256" key="3">
    <source>
        <dbReference type="SAM" id="SignalP"/>
    </source>
</evidence>
<dbReference type="SUPFAM" id="SSF56601">
    <property type="entry name" value="beta-lactamase/transpeptidase-like"/>
    <property type="match status" value="1"/>
</dbReference>
<feature type="signal peptide" evidence="3">
    <location>
        <begin position="1"/>
        <end position="20"/>
    </location>
</feature>
<evidence type="ECO:0000313" key="5">
    <source>
        <dbReference type="Proteomes" id="UP000290545"/>
    </source>
</evidence>
<dbReference type="OrthoDB" id="9802627at2"/>
<organism evidence="4 5">
    <name type="scientific">Filimonas effusa</name>
    <dbReference type="NCBI Taxonomy" id="2508721"/>
    <lineage>
        <taxon>Bacteria</taxon>
        <taxon>Pseudomonadati</taxon>
        <taxon>Bacteroidota</taxon>
        <taxon>Chitinophagia</taxon>
        <taxon>Chitinophagales</taxon>
        <taxon>Chitinophagaceae</taxon>
        <taxon>Filimonas</taxon>
    </lineage>
</organism>
<dbReference type="GO" id="GO:0000270">
    <property type="term" value="P:peptidoglycan metabolic process"/>
    <property type="evidence" value="ECO:0007669"/>
    <property type="project" value="TreeGrafter"/>
</dbReference>
<dbReference type="GO" id="GO:0009002">
    <property type="term" value="F:serine-type D-Ala-D-Ala carboxypeptidase activity"/>
    <property type="evidence" value="ECO:0007669"/>
    <property type="project" value="UniProtKB-EC"/>
</dbReference>
<dbReference type="Gene3D" id="3.40.710.10">
    <property type="entry name" value="DD-peptidase/beta-lactamase superfamily"/>
    <property type="match status" value="1"/>
</dbReference>
<evidence type="ECO:0000313" key="4">
    <source>
        <dbReference type="EMBL" id="RXK87194.1"/>
    </source>
</evidence>
<dbReference type="Gene3D" id="3.50.80.20">
    <property type="entry name" value="D-Ala-D-Ala carboxypeptidase C, peptidase S13"/>
    <property type="match status" value="1"/>
</dbReference>
<proteinExistence type="inferred from homology"/>
<dbReference type="InterPro" id="IPR012338">
    <property type="entry name" value="Beta-lactam/transpept-like"/>
</dbReference>
<dbReference type="EC" id="3.4.16.4" evidence="4"/>
<keyword evidence="2 4" id="KW-0378">Hydrolase</keyword>
<dbReference type="Pfam" id="PF02113">
    <property type="entry name" value="Peptidase_S13"/>
    <property type="match status" value="1"/>
</dbReference>
<dbReference type="RefSeq" id="WP_129002944.1">
    <property type="nucleotide sequence ID" value="NZ_SDHZ01000001.1"/>
</dbReference>
<gene>
    <name evidence="4" type="primary">dacB</name>
    <name evidence="4" type="ORF">ESB13_10555</name>
</gene>
<feature type="chain" id="PRO_5020856851" evidence="3">
    <location>
        <begin position="21"/>
        <end position="469"/>
    </location>
</feature>